<dbReference type="Gene3D" id="2.40.160.50">
    <property type="entry name" value="membrane protein fhac: a member of the omp85/tpsb transporter family"/>
    <property type="match status" value="1"/>
</dbReference>
<accession>A0AAD9PJC7</accession>
<organism evidence="4 5">
    <name type="scientific">Babesia duncani</name>
    <dbReference type="NCBI Taxonomy" id="323732"/>
    <lineage>
        <taxon>Eukaryota</taxon>
        <taxon>Sar</taxon>
        <taxon>Alveolata</taxon>
        <taxon>Apicomplexa</taxon>
        <taxon>Aconoidasida</taxon>
        <taxon>Piroplasmida</taxon>
        <taxon>Babesiidae</taxon>
        <taxon>Babesia</taxon>
    </lineage>
</organism>
<dbReference type="Proteomes" id="UP001214638">
    <property type="component" value="Unassembled WGS sequence"/>
</dbReference>
<name>A0AAD9PJC7_9APIC</name>
<dbReference type="EMBL" id="JALLKP010000003">
    <property type="protein sequence ID" value="KAK2195877.1"/>
    <property type="molecule type" value="Genomic_DNA"/>
</dbReference>
<dbReference type="RefSeq" id="XP_067802720.1">
    <property type="nucleotide sequence ID" value="XM_067947498.1"/>
</dbReference>
<evidence type="ECO:0000313" key="4">
    <source>
        <dbReference type="EMBL" id="KAK2195877.1"/>
    </source>
</evidence>
<gene>
    <name evidence="4" type="ORF">BdWA1_002475</name>
</gene>
<evidence type="ECO:0000256" key="2">
    <source>
        <dbReference type="ARBA" id="ARBA00023136"/>
    </source>
</evidence>
<keyword evidence="5" id="KW-1185">Reference proteome</keyword>
<sequence>MSNEPPEQNEINIDASKPLGNVRVILEGLCRIGESTIFSDLRQIEHAQTVLELFSELEDSLLKLDKLGLFQKIVSNVKRGPRKGDVDVVFDFTEKTPSYTFGANTNSRAEANVGSCYIPRIIGLPRFTGRFNIFASQNDLVNYSAFSTVSKGVNFSLLDCANRHLFSWEAALQDIYPTFNETKRASATVLKNAGRSLKHSISYTFTLDELRGDGIPNDGQCTVIKTETGLPGGNSQYLKVEYSMLLARLIHEKLIMHWNLSGGYLKNFRSFTGGDDLLQKFHFTGASGCATTFKGLGYHGVGPCDFGAVYDKTSKSWQSIPEHVGGDYYANLQCALHYPVKVTPHFSPMVFGFGNLGVISNHKNMASLPKSVQGLRLSVGGGISVPVMPGCWLEATCGFPILYGPHDILQRYQLGLRFKNSAVN</sequence>
<reference evidence="4" key="1">
    <citation type="journal article" date="2023" name="Nat. Microbiol.">
        <title>Babesia duncani multi-omics identifies virulence factors and drug targets.</title>
        <authorList>
            <person name="Singh P."/>
            <person name="Lonardi S."/>
            <person name="Liang Q."/>
            <person name="Vydyam P."/>
            <person name="Khabirova E."/>
            <person name="Fang T."/>
            <person name="Gihaz S."/>
            <person name="Thekkiniath J."/>
            <person name="Munshi M."/>
            <person name="Abel S."/>
            <person name="Ciampossin L."/>
            <person name="Batugedara G."/>
            <person name="Gupta M."/>
            <person name="Lu X.M."/>
            <person name="Lenz T."/>
            <person name="Chakravarty S."/>
            <person name="Cornillot E."/>
            <person name="Hu Y."/>
            <person name="Ma W."/>
            <person name="Gonzalez L.M."/>
            <person name="Sanchez S."/>
            <person name="Estrada K."/>
            <person name="Sanchez-Flores A."/>
            <person name="Montero E."/>
            <person name="Harb O.S."/>
            <person name="Le Roch K.G."/>
            <person name="Mamoun C.B."/>
        </authorList>
    </citation>
    <scope>NUCLEOTIDE SEQUENCE</scope>
    <source>
        <strain evidence="4">WA1</strain>
    </source>
</reference>
<protein>
    <submittedName>
        <fullName evidence="4">Bifunctional Surface antigen D15-like/Bacterial surface antigen (D15)</fullName>
    </submittedName>
</protein>
<evidence type="ECO:0000259" key="3">
    <source>
        <dbReference type="Pfam" id="PF01103"/>
    </source>
</evidence>
<dbReference type="InterPro" id="IPR000184">
    <property type="entry name" value="Bac_surfAg_D15"/>
</dbReference>
<evidence type="ECO:0000256" key="1">
    <source>
        <dbReference type="ARBA" id="ARBA00004370"/>
    </source>
</evidence>
<comment type="caution">
    <text evidence="4">The sequence shown here is derived from an EMBL/GenBank/DDBJ whole genome shotgun (WGS) entry which is preliminary data.</text>
</comment>
<dbReference type="AlphaFoldDB" id="A0AAD9PJC7"/>
<feature type="domain" description="Bacterial surface antigen (D15)" evidence="3">
    <location>
        <begin position="121"/>
        <end position="385"/>
    </location>
</feature>
<comment type="subcellular location">
    <subcellularLocation>
        <location evidence="1">Membrane</location>
    </subcellularLocation>
</comment>
<dbReference type="GO" id="GO:0019867">
    <property type="term" value="C:outer membrane"/>
    <property type="evidence" value="ECO:0007669"/>
    <property type="project" value="InterPro"/>
</dbReference>
<proteinExistence type="predicted"/>
<keyword evidence="2" id="KW-0472">Membrane</keyword>
<dbReference type="Pfam" id="PF01103">
    <property type="entry name" value="Omp85"/>
    <property type="match status" value="1"/>
</dbReference>
<dbReference type="GeneID" id="94336773"/>
<evidence type="ECO:0000313" key="5">
    <source>
        <dbReference type="Proteomes" id="UP001214638"/>
    </source>
</evidence>
<dbReference type="KEGG" id="bdw:94336773"/>